<feature type="transmembrane region" description="Helical" evidence="1">
    <location>
        <begin position="208"/>
        <end position="230"/>
    </location>
</feature>
<feature type="domain" description="EamA" evidence="2">
    <location>
        <begin position="7"/>
        <end position="140"/>
    </location>
</feature>
<dbReference type="AlphaFoldDB" id="A0A3A6UK55"/>
<dbReference type="PANTHER" id="PTHR22911">
    <property type="entry name" value="ACYL-MALONYL CONDENSING ENZYME-RELATED"/>
    <property type="match status" value="1"/>
</dbReference>
<feature type="transmembrane region" description="Helical" evidence="1">
    <location>
        <begin position="150"/>
        <end position="169"/>
    </location>
</feature>
<proteinExistence type="predicted"/>
<evidence type="ECO:0000259" key="2">
    <source>
        <dbReference type="Pfam" id="PF00892"/>
    </source>
</evidence>
<feature type="domain" description="EamA" evidence="2">
    <location>
        <begin position="150"/>
        <end position="283"/>
    </location>
</feature>
<keyword evidence="1" id="KW-0472">Membrane</keyword>
<feature type="transmembrane region" description="Helical" evidence="1">
    <location>
        <begin position="69"/>
        <end position="90"/>
    </location>
</feature>
<feature type="transmembrane region" description="Helical" evidence="1">
    <location>
        <begin position="125"/>
        <end position="144"/>
    </location>
</feature>
<dbReference type="EMBL" id="QWDR01000003">
    <property type="protein sequence ID" value="RJY27246.1"/>
    <property type="molecule type" value="Genomic_DNA"/>
</dbReference>
<sequence length="304" mass="34027">MNSQEQRGSFYAILSGFLYGFIGYFGISAIHGDLSASNMLFWRFLISSIFILIVLIPQLKNINDTYKSMFTAFLSGVLYYGLSTLLYFYASLYIGSGLSMVIFFTYPVIIMVFNYFFYSQTIPKIYYLAISVILIGMALLIDVNEIAFDLWGIFLGLASAFFYACYIVSSKNNEISPNVSTLMVCLGCMTTSLIVACLDQTFKVPTSFPVWLNLFGIGLVATVIPILLMLHSLKYISSEKASILSVLEPVFVVIFGVVLLGEELKPWHALGIVLVLAGALITLFSHRINLNQLKQQLFQFLKLT</sequence>
<dbReference type="InterPro" id="IPR037185">
    <property type="entry name" value="EmrE-like"/>
</dbReference>
<dbReference type="GO" id="GO:0016020">
    <property type="term" value="C:membrane"/>
    <property type="evidence" value="ECO:0007669"/>
    <property type="project" value="InterPro"/>
</dbReference>
<feature type="transmembrane region" description="Helical" evidence="1">
    <location>
        <begin position="267"/>
        <end position="285"/>
    </location>
</feature>
<feature type="transmembrane region" description="Helical" evidence="1">
    <location>
        <begin position="181"/>
        <end position="202"/>
    </location>
</feature>
<name>A0A3A6UK55_LEGPN</name>
<dbReference type="SUPFAM" id="SSF103481">
    <property type="entry name" value="Multidrug resistance efflux transporter EmrE"/>
    <property type="match status" value="2"/>
</dbReference>
<feature type="transmembrane region" description="Helical" evidence="1">
    <location>
        <begin position="9"/>
        <end position="27"/>
    </location>
</feature>
<dbReference type="Proteomes" id="UP000277145">
    <property type="component" value="Unassembled WGS sequence"/>
</dbReference>
<feature type="transmembrane region" description="Helical" evidence="1">
    <location>
        <begin position="96"/>
        <end position="118"/>
    </location>
</feature>
<dbReference type="RefSeq" id="WP_011214157.1">
    <property type="nucleotide sequence ID" value="NZ_CP021281.1"/>
</dbReference>
<evidence type="ECO:0000313" key="3">
    <source>
        <dbReference type="EMBL" id="RJY27246.1"/>
    </source>
</evidence>
<keyword evidence="1" id="KW-1133">Transmembrane helix</keyword>
<dbReference type="InterPro" id="IPR000620">
    <property type="entry name" value="EamA_dom"/>
</dbReference>
<dbReference type="Gene3D" id="1.10.3730.20">
    <property type="match status" value="1"/>
</dbReference>
<comment type="caution">
    <text evidence="3">The sequence shown here is derived from an EMBL/GenBank/DDBJ whole genome shotgun (WGS) entry which is preliminary data.</text>
</comment>
<protein>
    <submittedName>
        <fullName evidence="3">DMT family transporter</fullName>
    </submittedName>
</protein>
<evidence type="ECO:0000313" key="4">
    <source>
        <dbReference type="Proteomes" id="UP000277145"/>
    </source>
</evidence>
<evidence type="ECO:0000256" key="1">
    <source>
        <dbReference type="SAM" id="Phobius"/>
    </source>
</evidence>
<accession>A0A3A6UK55</accession>
<organism evidence="3 4">
    <name type="scientific">Legionella pneumophila subsp. pneumophila</name>
    <dbReference type="NCBI Taxonomy" id="91891"/>
    <lineage>
        <taxon>Bacteria</taxon>
        <taxon>Pseudomonadati</taxon>
        <taxon>Pseudomonadota</taxon>
        <taxon>Gammaproteobacteria</taxon>
        <taxon>Legionellales</taxon>
        <taxon>Legionellaceae</taxon>
        <taxon>Legionella</taxon>
    </lineage>
</organism>
<gene>
    <name evidence="3" type="ORF">D1H98_13480</name>
</gene>
<feature type="transmembrane region" description="Helical" evidence="1">
    <location>
        <begin position="242"/>
        <end position="261"/>
    </location>
</feature>
<feature type="transmembrane region" description="Helical" evidence="1">
    <location>
        <begin position="39"/>
        <end position="57"/>
    </location>
</feature>
<dbReference type="Pfam" id="PF00892">
    <property type="entry name" value="EamA"/>
    <property type="match status" value="2"/>
</dbReference>
<keyword evidence="1" id="KW-0812">Transmembrane</keyword>
<reference evidence="3 4" key="1">
    <citation type="submission" date="2018-08" db="EMBL/GenBank/DDBJ databases">
        <title>Genome Sequences of Legionella pneumophila subsp. pneumophila Isolates, Recovered from a Drinking Water System in a Large Builging.</title>
        <authorList>
            <person name="Gomez-Alvarez V."/>
            <person name="Boczek L."/>
            <person name="King D."/>
            <person name="Pemberton A."/>
            <person name="Pfaller S."/>
            <person name="Rodgers M."/>
            <person name="Santodomingo J."/>
            <person name="Revetta R."/>
        </authorList>
    </citation>
    <scope>NUCLEOTIDE SEQUENCE [LARGE SCALE GENOMIC DNA]</scope>
    <source>
        <strain evidence="3 4">L01C.1</strain>
    </source>
</reference>